<comment type="catalytic activity">
    <reaction evidence="10">
        <text>dCMP + H2O + H(+) = dUMP + NH4(+)</text>
        <dbReference type="Rhea" id="RHEA:22924"/>
        <dbReference type="ChEBI" id="CHEBI:15377"/>
        <dbReference type="ChEBI" id="CHEBI:15378"/>
        <dbReference type="ChEBI" id="CHEBI:28938"/>
        <dbReference type="ChEBI" id="CHEBI:57566"/>
        <dbReference type="ChEBI" id="CHEBI:246422"/>
        <dbReference type="EC" id="3.5.4.12"/>
    </reaction>
</comment>
<proteinExistence type="inferred from homology"/>
<evidence type="ECO:0000256" key="3">
    <source>
        <dbReference type="ARBA" id="ARBA00022723"/>
    </source>
</evidence>
<keyword evidence="16" id="KW-1185">Reference proteome</keyword>
<evidence type="ECO:0000313" key="16">
    <source>
        <dbReference type="Proteomes" id="UP001168821"/>
    </source>
</evidence>
<evidence type="ECO:0000256" key="11">
    <source>
        <dbReference type="ARBA" id="ARBA00071625"/>
    </source>
</evidence>
<protein>
    <recommendedName>
        <fullName evidence="11">Probable deoxycytidylate deaminase</fullName>
        <ecNumber evidence="8">3.5.4.12</ecNumber>
    </recommendedName>
    <alternativeName>
        <fullName evidence="9">dCMP deaminase</fullName>
    </alternativeName>
</protein>
<dbReference type="PANTHER" id="PTHR11086">
    <property type="entry name" value="DEOXYCYTIDYLATE DEAMINASE-RELATED"/>
    <property type="match status" value="1"/>
</dbReference>
<gene>
    <name evidence="15" type="ORF">Zmor_000122</name>
</gene>
<evidence type="ECO:0000256" key="7">
    <source>
        <dbReference type="ARBA" id="ARBA00037036"/>
    </source>
</evidence>
<dbReference type="Proteomes" id="UP001168821">
    <property type="component" value="Unassembled WGS sequence"/>
</dbReference>
<feature type="binding site" evidence="13">
    <location>
        <position position="113"/>
    </location>
    <ligand>
        <name>Zn(2+)</name>
        <dbReference type="ChEBI" id="CHEBI:29105"/>
        <note>catalytic</note>
    </ligand>
</feature>
<accession>A0AA38MN70</accession>
<dbReference type="InterPro" id="IPR015517">
    <property type="entry name" value="dCMP_deaminase-rel"/>
</dbReference>
<evidence type="ECO:0000313" key="15">
    <source>
        <dbReference type="EMBL" id="KAJ3664565.1"/>
    </source>
</evidence>
<dbReference type="PROSITE" id="PS00903">
    <property type="entry name" value="CYT_DCMP_DEAMINASES_1"/>
    <property type="match status" value="1"/>
</dbReference>
<feature type="binding site" evidence="13">
    <location>
        <position position="110"/>
    </location>
    <ligand>
        <name>Zn(2+)</name>
        <dbReference type="ChEBI" id="CHEBI:29105"/>
        <note>catalytic</note>
    </ligand>
</feature>
<comment type="function">
    <text evidence="7">Supplies the nucleotide substrate for thymidylate synthetase.</text>
</comment>
<dbReference type="InterPro" id="IPR016192">
    <property type="entry name" value="APOBEC/CMP_deaminase_Zn-bd"/>
</dbReference>
<evidence type="ECO:0000256" key="1">
    <source>
        <dbReference type="ARBA" id="ARBA00001947"/>
    </source>
</evidence>
<evidence type="ECO:0000256" key="8">
    <source>
        <dbReference type="ARBA" id="ARBA00038938"/>
    </source>
</evidence>
<dbReference type="EC" id="3.5.4.12" evidence="8"/>
<dbReference type="Gene3D" id="3.40.140.10">
    <property type="entry name" value="Cytidine Deaminase, domain 2"/>
    <property type="match status" value="1"/>
</dbReference>
<evidence type="ECO:0000256" key="12">
    <source>
        <dbReference type="PIRSR" id="PIRSR006019-1"/>
    </source>
</evidence>
<evidence type="ECO:0000256" key="6">
    <source>
        <dbReference type="ARBA" id="ARBA00022833"/>
    </source>
</evidence>
<feature type="active site" description="Proton donor" evidence="12">
    <location>
        <position position="87"/>
    </location>
</feature>
<evidence type="ECO:0000256" key="4">
    <source>
        <dbReference type="ARBA" id="ARBA00022727"/>
    </source>
</evidence>
<dbReference type="PROSITE" id="PS51747">
    <property type="entry name" value="CYT_DCMP_DEAMINASES_2"/>
    <property type="match status" value="1"/>
</dbReference>
<dbReference type="FunFam" id="3.40.140.10:FF:000021">
    <property type="entry name" value="Deoxycytidylate deaminase"/>
    <property type="match status" value="1"/>
</dbReference>
<feature type="binding site" evidence="13">
    <location>
        <position position="85"/>
    </location>
    <ligand>
        <name>Zn(2+)</name>
        <dbReference type="ChEBI" id="CHEBI:29105"/>
        <note>catalytic</note>
    </ligand>
</feature>
<dbReference type="GO" id="GO:0004132">
    <property type="term" value="F:dCMP deaminase activity"/>
    <property type="evidence" value="ECO:0007669"/>
    <property type="project" value="UniProtKB-EC"/>
</dbReference>
<dbReference type="GO" id="GO:0005737">
    <property type="term" value="C:cytoplasm"/>
    <property type="evidence" value="ECO:0007669"/>
    <property type="project" value="TreeGrafter"/>
</dbReference>
<feature type="domain" description="CMP/dCMP-type deaminase" evidence="14">
    <location>
        <begin position="15"/>
        <end position="140"/>
    </location>
</feature>
<dbReference type="InterPro" id="IPR002125">
    <property type="entry name" value="CMP_dCMP_dom"/>
</dbReference>
<dbReference type="AlphaFoldDB" id="A0AA38MN70"/>
<dbReference type="PIRSF" id="PIRSF006019">
    <property type="entry name" value="dCMP_deaminase"/>
    <property type="match status" value="1"/>
</dbReference>
<dbReference type="Pfam" id="PF00383">
    <property type="entry name" value="dCMP_cyt_deam_1"/>
    <property type="match status" value="1"/>
</dbReference>
<keyword evidence="6 13" id="KW-0862">Zinc</keyword>
<dbReference type="GO" id="GO:0009165">
    <property type="term" value="P:nucleotide biosynthetic process"/>
    <property type="evidence" value="ECO:0007669"/>
    <property type="project" value="UniProtKB-KW"/>
</dbReference>
<dbReference type="CDD" id="cd01286">
    <property type="entry name" value="deoxycytidylate_deaminase"/>
    <property type="match status" value="1"/>
</dbReference>
<dbReference type="InterPro" id="IPR016473">
    <property type="entry name" value="dCMP_deaminase"/>
</dbReference>
<name>A0AA38MN70_9CUCU</name>
<dbReference type="InterPro" id="IPR035105">
    <property type="entry name" value="Deoxycytidylate_deaminase_dom"/>
</dbReference>
<comment type="similarity">
    <text evidence="2">Belongs to the cytidine and deoxycytidylate deaminase family.</text>
</comment>
<keyword evidence="5" id="KW-0378">Hydrolase</keyword>
<evidence type="ECO:0000256" key="13">
    <source>
        <dbReference type="PIRSR" id="PIRSR006019-2"/>
    </source>
</evidence>
<evidence type="ECO:0000256" key="10">
    <source>
        <dbReference type="ARBA" id="ARBA00052978"/>
    </source>
</evidence>
<evidence type="ECO:0000259" key="14">
    <source>
        <dbReference type="PROSITE" id="PS51747"/>
    </source>
</evidence>
<dbReference type="GO" id="GO:0008270">
    <property type="term" value="F:zinc ion binding"/>
    <property type="evidence" value="ECO:0007669"/>
    <property type="project" value="InterPro"/>
</dbReference>
<dbReference type="PANTHER" id="PTHR11086:SF18">
    <property type="entry name" value="DEOXYCYTIDYLATE DEAMINASE"/>
    <property type="match status" value="1"/>
</dbReference>
<dbReference type="EMBL" id="JALNTZ010000001">
    <property type="protein sequence ID" value="KAJ3664565.1"/>
    <property type="molecule type" value="Genomic_DNA"/>
</dbReference>
<organism evidence="15 16">
    <name type="scientific">Zophobas morio</name>
    <dbReference type="NCBI Taxonomy" id="2755281"/>
    <lineage>
        <taxon>Eukaryota</taxon>
        <taxon>Metazoa</taxon>
        <taxon>Ecdysozoa</taxon>
        <taxon>Arthropoda</taxon>
        <taxon>Hexapoda</taxon>
        <taxon>Insecta</taxon>
        <taxon>Pterygota</taxon>
        <taxon>Neoptera</taxon>
        <taxon>Endopterygota</taxon>
        <taxon>Coleoptera</taxon>
        <taxon>Polyphaga</taxon>
        <taxon>Cucujiformia</taxon>
        <taxon>Tenebrionidae</taxon>
        <taxon>Zophobas</taxon>
    </lineage>
</organism>
<evidence type="ECO:0000256" key="2">
    <source>
        <dbReference type="ARBA" id="ARBA00006576"/>
    </source>
</evidence>
<comment type="caution">
    <text evidence="15">The sequence shown here is derived from an EMBL/GenBank/DDBJ whole genome shotgun (WGS) entry which is preliminary data.</text>
</comment>
<keyword evidence="4" id="KW-0545">Nucleotide biosynthesis</keyword>
<comment type="cofactor">
    <cofactor evidence="1 13">
        <name>Zn(2+)</name>
        <dbReference type="ChEBI" id="CHEBI:29105"/>
    </cofactor>
</comment>
<dbReference type="SUPFAM" id="SSF53927">
    <property type="entry name" value="Cytidine deaminase-like"/>
    <property type="match status" value="1"/>
</dbReference>
<evidence type="ECO:0000256" key="5">
    <source>
        <dbReference type="ARBA" id="ARBA00022801"/>
    </source>
</evidence>
<dbReference type="InterPro" id="IPR016193">
    <property type="entry name" value="Cytidine_deaminase-like"/>
</dbReference>
<dbReference type="GO" id="GO:0006220">
    <property type="term" value="P:pyrimidine nucleotide metabolic process"/>
    <property type="evidence" value="ECO:0007669"/>
    <property type="project" value="InterPro"/>
</dbReference>
<keyword evidence="3 13" id="KW-0479">Metal-binding</keyword>
<reference evidence="15" key="1">
    <citation type="journal article" date="2023" name="G3 (Bethesda)">
        <title>Whole genome assemblies of Zophobas morio and Tenebrio molitor.</title>
        <authorList>
            <person name="Kaur S."/>
            <person name="Stinson S.A."/>
            <person name="diCenzo G.C."/>
        </authorList>
    </citation>
    <scope>NUCLEOTIDE SEQUENCE</scope>
    <source>
        <strain evidence="15">QUZm001</strain>
    </source>
</reference>
<evidence type="ECO:0000256" key="9">
    <source>
        <dbReference type="ARBA" id="ARBA00041763"/>
    </source>
</evidence>
<sequence length="179" mass="20014">MDELTQRLGSVSLLDSHEHFMALSLLAAQRSKDPCTQVGACVVDRRGNVIGSGYNGMPRGCHDDVFPWGKASQDPLENKHLYVCHAELNAIANTTGTMSDCVIYVTLFPCNECAKLIIQHGITEVVYLSDKHAHKKSTVAAKVMFDSAGVKYWRFKSKKKIVIEFEDIKERKLSHRGFD</sequence>